<dbReference type="SUPFAM" id="SSF48371">
    <property type="entry name" value="ARM repeat"/>
    <property type="match status" value="1"/>
</dbReference>
<name>A0ABD0PJY4_CIRMR</name>
<keyword evidence="2" id="KW-1185">Reference proteome</keyword>
<comment type="caution">
    <text evidence="1">The sequence shown here is derived from an EMBL/GenBank/DDBJ whole genome shotgun (WGS) entry which is preliminary data.</text>
</comment>
<dbReference type="InterPro" id="IPR016024">
    <property type="entry name" value="ARM-type_fold"/>
</dbReference>
<reference evidence="1 2" key="1">
    <citation type="submission" date="2024-05" db="EMBL/GenBank/DDBJ databases">
        <title>Genome sequencing and assembly of Indian major carp, Cirrhinus mrigala (Hamilton, 1822).</title>
        <authorList>
            <person name="Mohindra V."/>
            <person name="Chowdhury L.M."/>
            <person name="Lal K."/>
            <person name="Jena J.K."/>
        </authorList>
    </citation>
    <scope>NUCLEOTIDE SEQUENCE [LARGE SCALE GENOMIC DNA]</scope>
    <source>
        <strain evidence="1">CM1030</strain>
        <tissue evidence="1">Blood</tissue>
    </source>
</reference>
<dbReference type="EMBL" id="JAMKFB020000015">
    <property type="protein sequence ID" value="KAL0174379.1"/>
    <property type="molecule type" value="Genomic_DNA"/>
</dbReference>
<dbReference type="PANTHER" id="PTHR46540:SF1">
    <property type="entry name" value="TETRATRICOPEPTIDE REPEAT PROTEIN 12"/>
    <property type="match status" value="1"/>
</dbReference>
<organism evidence="1 2">
    <name type="scientific">Cirrhinus mrigala</name>
    <name type="common">Mrigala</name>
    <dbReference type="NCBI Taxonomy" id="683832"/>
    <lineage>
        <taxon>Eukaryota</taxon>
        <taxon>Metazoa</taxon>
        <taxon>Chordata</taxon>
        <taxon>Craniata</taxon>
        <taxon>Vertebrata</taxon>
        <taxon>Euteleostomi</taxon>
        <taxon>Actinopterygii</taxon>
        <taxon>Neopterygii</taxon>
        <taxon>Teleostei</taxon>
        <taxon>Ostariophysi</taxon>
        <taxon>Cypriniformes</taxon>
        <taxon>Cyprinidae</taxon>
        <taxon>Labeoninae</taxon>
        <taxon>Labeonini</taxon>
        <taxon>Cirrhinus</taxon>
    </lineage>
</organism>
<dbReference type="PANTHER" id="PTHR46540">
    <property type="entry name" value="TETRATRICOPEPTIDE REPEAT PROTEIN 12"/>
    <property type="match status" value="1"/>
</dbReference>
<feature type="non-terminal residue" evidence="1">
    <location>
        <position position="1"/>
    </location>
</feature>
<evidence type="ECO:0000313" key="2">
    <source>
        <dbReference type="Proteomes" id="UP001529510"/>
    </source>
</evidence>
<evidence type="ECO:0000313" key="1">
    <source>
        <dbReference type="EMBL" id="KAL0174379.1"/>
    </source>
</evidence>
<proteinExistence type="predicted"/>
<accession>A0ABD0PJY4</accession>
<dbReference type="Proteomes" id="UP001529510">
    <property type="component" value="Unassembled WGS sequence"/>
</dbReference>
<sequence>KLLGGIDELVVGNAALCMGHCLEVDGAAGSLLGTDCVPLLLHHAAGNAKRAAVRQNAAITLGKLCKIEPRYN</sequence>
<dbReference type="AlphaFoldDB" id="A0ABD0PJY4"/>
<protein>
    <submittedName>
        <fullName evidence="1">Uncharacterized protein</fullName>
    </submittedName>
</protein>
<dbReference type="InterPro" id="IPR043195">
    <property type="entry name" value="TTC12"/>
</dbReference>
<gene>
    <name evidence="1" type="ORF">M9458_030347</name>
</gene>